<dbReference type="eggNOG" id="COG0456">
    <property type="taxonomic scope" value="Bacteria"/>
</dbReference>
<evidence type="ECO:0000313" key="2">
    <source>
        <dbReference type="EMBL" id="EPD99378.1"/>
    </source>
</evidence>
<dbReference type="PATRIC" id="fig|1203554.3.peg.1080"/>
<protein>
    <recommendedName>
        <fullName evidence="1">N-acetyltransferase domain-containing protein</fullName>
    </recommendedName>
</protein>
<dbReference type="InterPro" id="IPR016181">
    <property type="entry name" value="Acyl_CoA_acyltransferase"/>
</dbReference>
<dbReference type="CDD" id="cd04301">
    <property type="entry name" value="NAT_SF"/>
    <property type="match status" value="1"/>
</dbReference>
<dbReference type="STRING" id="1203554.HMPREF1476_01057"/>
<accession>S3BDK4</accession>
<dbReference type="HOGENOM" id="CLU_108859_0_0_4"/>
<dbReference type="Gene3D" id="3.40.630.30">
    <property type="match status" value="1"/>
</dbReference>
<dbReference type="SUPFAM" id="SSF55729">
    <property type="entry name" value="Acyl-CoA N-acyltransferases (Nat)"/>
    <property type="match status" value="1"/>
</dbReference>
<organism evidence="2 3">
    <name type="scientific">Sutterella wadsworthensis HGA0223</name>
    <dbReference type="NCBI Taxonomy" id="1203554"/>
    <lineage>
        <taxon>Bacteria</taxon>
        <taxon>Pseudomonadati</taxon>
        <taxon>Pseudomonadota</taxon>
        <taxon>Betaproteobacteria</taxon>
        <taxon>Burkholderiales</taxon>
        <taxon>Sutterellaceae</taxon>
        <taxon>Sutterella</taxon>
    </lineage>
</organism>
<dbReference type="EMBL" id="ATCF01000016">
    <property type="protein sequence ID" value="EPD99378.1"/>
    <property type="molecule type" value="Genomic_DNA"/>
</dbReference>
<dbReference type="Proteomes" id="UP000014400">
    <property type="component" value="Unassembled WGS sequence"/>
</dbReference>
<name>S3BDK4_9BURK</name>
<feature type="domain" description="N-acetyltransferase" evidence="1">
    <location>
        <begin position="1"/>
        <end position="148"/>
    </location>
</feature>
<dbReference type="Pfam" id="PF00583">
    <property type="entry name" value="Acetyltransf_1"/>
    <property type="match status" value="1"/>
</dbReference>
<reference evidence="2 3" key="1">
    <citation type="submission" date="2013-04" db="EMBL/GenBank/DDBJ databases">
        <title>The Genome Sequence of Sutterella wadsworthensis HGA0223.</title>
        <authorList>
            <consortium name="The Broad Institute Genomics Platform"/>
            <person name="Earl A."/>
            <person name="Ward D."/>
            <person name="Feldgarden M."/>
            <person name="Gevers D."/>
            <person name="Schmidt T.M."/>
            <person name="Dover J."/>
            <person name="Dai D."/>
            <person name="Walker B."/>
            <person name="Young S."/>
            <person name="Zeng Q."/>
            <person name="Gargeya S."/>
            <person name="Fitzgerald M."/>
            <person name="Haas B."/>
            <person name="Abouelleil A."/>
            <person name="Allen A.W."/>
            <person name="Alvarado L."/>
            <person name="Arachchi H.M."/>
            <person name="Berlin A.M."/>
            <person name="Chapman S.B."/>
            <person name="Gainer-Dewar J."/>
            <person name="Goldberg J."/>
            <person name="Griggs A."/>
            <person name="Gujja S."/>
            <person name="Hansen M."/>
            <person name="Howarth C."/>
            <person name="Imamovic A."/>
            <person name="Ireland A."/>
            <person name="Larimer J."/>
            <person name="McCowan C."/>
            <person name="Murphy C."/>
            <person name="Pearson M."/>
            <person name="Poon T.W."/>
            <person name="Priest M."/>
            <person name="Roberts A."/>
            <person name="Saif S."/>
            <person name="Shea T."/>
            <person name="Sisk P."/>
            <person name="Sykes S."/>
            <person name="Wortman J."/>
            <person name="Nusbaum C."/>
            <person name="Birren B."/>
        </authorList>
    </citation>
    <scope>NUCLEOTIDE SEQUENCE [LARGE SCALE GENOMIC DNA]</scope>
    <source>
        <strain evidence="2 3">HGA0223</strain>
    </source>
</reference>
<dbReference type="AlphaFoldDB" id="S3BDK4"/>
<evidence type="ECO:0000259" key="1">
    <source>
        <dbReference type="PROSITE" id="PS51186"/>
    </source>
</evidence>
<dbReference type="InterPro" id="IPR000182">
    <property type="entry name" value="GNAT_dom"/>
</dbReference>
<dbReference type="RefSeq" id="WP_005431333.1">
    <property type="nucleotide sequence ID" value="NZ_KE150480.1"/>
</dbReference>
<sequence>MELVKIKDDRKTLYMDLLLIADEDVRMIEKYLSRGEMFALCDGDLKALCVVTEEGPGVYEIKNFVTVPKYQRQGYGQRLISLIADHYKHLGKELYVGTGDSPATLLFYEKCGFQKSHTVKNFFRDHYDHPIYEDGKQLADMIYLKRSL</sequence>
<proteinExistence type="predicted"/>
<dbReference type="PROSITE" id="PS51186">
    <property type="entry name" value="GNAT"/>
    <property type="match status" value="1"/>
</dbReference>
<comment type="caution">
    <text evidence="2">The sequence shown here is derived from an EMBL/GenBank/DDBJ whole genome shotgun (WGS) entry which is preliminary data.</text>
</comment>
<evidence type="ECO:0000313" key="3">
    <source>
        <dbReference type="Proteomes" id="UP000014400"/>
    </source>
</evidence>
<dbReference type="GO" id="GO:0016747">
    <property type="term" value="F:acyltransferase activity, transferring groups other than amino-acyl groups"/>
    <property type="evidence" value="ECO:0007669"/>
    <property type="project" value="InterPro"/>
</dbReference>
<gene>
    <name evidence="2" type="ORF">HMPREF1476_01057</name>
</gene>
<keyword evidence="3" id="KW-1185">Reference proteome</keyword>